<evidence type="ECO:0000256" key="2">
    <source>
        <dbReference type="ARBA" id="ARBA00023015"/>
    </source>
</evidence>
<dbReference type="RefSeq" id="WP_036794039.1">
    <property type="nucleotide sequence ID" value="NZ_JAUZMX010000001.1"/>
</dbReference>
<organism evidence="5 6">
    <name type="scientific">Photobacterium kishitanii</name>
    <dbReference type="NCBI Taxonomy" id="318456"/>
    <lineage>
        <taxon>Bacteria</taxon>
        <taxon>Pseudomonadati</taxon>
        <taxon>Pseudomonadota</taxon>
        <taxon>Gammaproteobacteria</taxon>
        <taxon>Vibrionales</taxon>
        <taxon>Vibrionaceae</taxon>
        <taxon>Photobacterium</taxon>
    </lineage>
</organism>
<dbReference type="Pfam" id="PF00126">
    <property type="entry name" value="HTH_1"/>
    <property type="match status" value="1"/>
</dbReference>
<gene>
    <name evidence="5" type="ORF">C9J27_25635</name>
</gene>
<dbReference type="GO" id="GO:0003700">
    <property type="term" value="F:DNA-binding transcription factor activity"/>
    <property type="evidence" value="ECO:0007669"/>
    <property type="project" value="InterPro"/>
</dbReference>
<dbReference type="Gene3D" id="1.10.10.10">
    <property type="entry name" value="Winged helix-like DNA-binding domain superfamily/Winged helix DNA-binding domain"/>
    <property type="match status" value="1"/>
</dbReference>
<evidence type="ECO:0000256" key="3">
    <source>
        <dbReference type="ARBA" id="ARBA00023125"/>
    </source>
</evidence>
<sequence length="294" mass="33448">MKIAQIEMFLSTLKTGSIAEAARRHGKSRTTVSASLSALEDNLGVELLNRSGNRITPTVIGEATVNDFERIVLIARDIHTRCEQYNVGVEASIRIARDDSLPEALWRQLLRQIRTQFPQTSVSIYSAPTQELEEMVAQNLVDVAYGLLPDTHLFSRLQQTDLGQIRMMSVAHKNHPLSQLRKVNDADLERYTEIAVAYFDEESLRIVTPKAGKYIALSFYEHLRDAVLDQTGWSSLPAILIKQHLREGTLKVIKYNRAMNWQSYGEVVENEARRGTVVKWLSEQLENYLFDESD</sequence>
<dbReference type="EMBL" id="PYNF01000056">
    <property type="protein sequence ID" value="PSU88238.1"/>
    <property type="molecule type" value="Genomic_DNA"/>
</dbReference>
<dbReference type="SUPFAM" id="SSF46785">
    <property type="entry name" value="Winged helix' DNA-binding domain"/>
    <property type="match status" value="1"/>
</dbReference>
<dbReference type="CDD" id="cd05466">
    <property type="entry name" value="PBP2_LTTR_substrate"/>
    <property type="match status" value="1"/>
</dbReference>
<dbReference type="SUPFAM" id="SSF53850">
    <property type="entry name" value="Periplasmic binding protein-like II"/>
    <property type="match status" value="1"/>
</dbReference>
<dbReference type="Gene3D" id="3.40.190.290">
    <property type="match status" value="1"/>
</dbReference>
<dbReference type="GeneID" id="29945012"/>
<dbReference type="PANTHER" id="PTHR30126:SF22">
    <property type="entry name" value="HTH-TYPE TRANSCRIPTIONAL REGULATOR YHAJ-RELATED"/>
    <property type="match status" value="1"/>
</dbReference>
<dbReference type="InterPro" id="IPR036390">
    <property type="entry name" value="WH_DNA-bd_sf"/>
</dbReference>
<evidence type="ECO:0000256" key="1">
    <source>
        <dbReference type="ARBA" id="ARBA00009437"/>
    </source>
</evidence>
<keyword evidence="2" id="KW-0805">Transcription regulation</keyword>
<dbReference type="PANTHER" id="PTHR30126">
    <property type="entry name" value="HTH-TYPE TRANSCRIPTIONAL REGULATOR"/>
    <property type="match status" value="1"/>
</dbReference>
<dbReference type="Pfam" id="PF03466">
    <property type="entry name" value="LysR_substrate"/>
    <property type="match status" value="1"/>
</dbReference>
<accession>A0A2T3KA75</accession>
<dbReference type="GO" id="GO:0000976">
    <property type="term" value="F:transcription cis-regulatory region binding"/>
    <property type="evidence" value="ECO:0007669"/>
    <property type="project" value="TreeGrafter"/>
</dbReference>
<keyword evidence="4" id="KW-0804">Transcription</keyword>
<comment type="similarity">
    <text evidence="1">Belongs to the LysR transcriptional regulatory family.</text>
</comment>
<name>A0A0B7J9X5_9GAMM</name>
<dbReference type="PROSITE" id="PS50931">
    <property type="entry name" value="HTH_LYSR"/>
    <property type="match status" value="1"/>
</dbReference>
<dbReference type="InterPro" id="IPR036388">
    <property type="entry name" value="WH-like_DNA-bd_sf"/>
</dbReference>
<accession>A0A0B7J9X5</accession>
<evidence type="ECO:0000256" key="4">
    <source>
        <dbReference type="ARBA" id="ARBA00023163"/>
    </source>
</evidence>
<keyword evidence="3" id="KW-0238">DNA-binding</keyword>
<dbReference type="InterPro" id="IPR000847">
    <property type="entry name" value="LysR_HTH_N"/>
</dbReference>
<dbReference type="AlphaFoldDB" id="A0A0B7J9X5"/>
<evidence type="ECO:0000313" key="5">
    <source>
        <dbReference type="EMBL" id="PSU88238.1"/>
    </source>
</evidence>
<dbReference type="InterPro" id="IPR005119">
    <property type="entry name" value="LysR_subst-bd"/>
</dbReference>
<dbReference type="Proteomes" id="UP000241426">
    <property type="component" value="Unassembled WGS sequence"/>
</dbReference>
<evidence type="ECO:0000313" key="6">
    <source>
        <dbReference type="Proteomes" id="UP000241426"/>
    </source>
</evidence>
<comment type="caution">
    <text evidence="5">The sequence shown here is derived from an EMBL/GenBank/DDBJ whole genome shotgun (WGS) entry which is preliminary data.</text>
</comment>
<protein>
    <submittedName>
        <fullName evidence="5">LysR family transcriptional regulator</fullName>
    </submittedName>
</protein>
<proteinExistence type="inferred from homology"/>
<reference evidence="5 6" key="1">
    <citation type="submission" date="2018-01" db="EMBL/GenBank/DDBJ databases">
        <title>Whole genome sequencing of Histamine producing bacteria.</title>
        <authorList>
            <person name="Butler K."/>
        </authorList>
    </citation>
    <scope>NUCLEOTIDE SEQUENCE [LARGE SCALE GENOMIC DNA]</scope>
    <source>
        <strain evidence="5 6">FS-7.2</strain>
    </source>
</reference>
<dbReference type="eggNOG" id="COG0583">
    <property type="taxonomic scope" value="Bacteria"/>
</dbReference>